<protein>
    <recommendedName>
        <fullName evidence="1">YdhG-like domain-containing protein</fullName>
    </recommendedName>
</protein>
<dbReference type="InterPro" id="IPR014922">
    <property type="entry name" value="YdhG-like"/>
</dbReference>
<feature type="domain" description="YdhG-like" evidence="1">
    <location>
        <begin position="16"/>
        <end position="109"/>
    </location>
</feature>
<comment type="caution">
    <text evidence="2">The sequence shown here is derived from an EMBL/GenBank/DDBJ whole genome shotgun (WGS) entry which is preliminary data.</text>
</comment>
<evidence type="ECO:0000313" key="3">
    <source>
        <dbReference type="Proteomes" id="UP000248987"/>
    </source>
</evidence>
<name>A0A1A7R444_9FLAO</name>
<dbReference type="RefSeq" id="WP_066430027.1">
    <property type="nucleotide sequence ID" value="NZ_LZRN01000002.1"/>
</dbReference>
<proteinExistence type="predicted"/>
<dbReference type="SUPFAM" id="SSF159888">
    <property type="entry name" value="YdhG-like"/>
    <property type="match status" value="1"/>
</dbReference>
<organism evidence="2 3">
    <name type="scientific">Gelidibacter algens</name>
    <dbReference type="NCBI Taxonomy" id="49280"/>
    <lineage>
        <taxon>Bacteria</taxon>
        <taxon>Pseudomonadati</taxon>
        <taxon>Bacteroidota</taxon>
        <taxon>Flavobacteriia</taxon>
        <taxon>Flavobacteriales</taxon>
        <taxon>Flavobacteriaceae</taxon>
        <taxon>Gelidibacter</taxon>
    </lineage>
</organism>
<dbReference type="AlphaFoldDB" id="A0A1A7R444"/>
<dbReference type="OrthoDB" id="670608at2"/>
<dbReference type="Proteomes" id="UP000248987">
    <property type="component" value="Unassembled WGS sequence"/>
</dbReference>
<evidence type="ECO:0000313" key="2">
    <source>
        <dbReference type="EMBL" id="RAJ28030.1"/>
    </source>
</evidence>
<sequence>MKPAEAYILKQSEPYRSIMMHLQMLIEVTVPDTELLFKWSLPFFYIDKRPICYINQTKGYVDLVFWNAARFTTYTELLVTDKRKRMKSLRYKTLDEIDDVVVIEMVKQAYKFREHKFY</sequence>
<dbReference type="Pfam" id="PF08818">
    <property type="entry name" value="DUF1801"/>
    <property type="match status" value="1"/>
</dbReference>
<dbReference type="Gene3D" id="3.90.1150.200">
    <property type="match status" value="1"/>
</dbReference>
<dbReference type="EMBL" id="QLLQ01000001">
    <property type="protein sequence ID" value="RAJ28030.1"/>
    <property type="molecule type" value="Genomic_DNA"/>
</dbReference>
<accession>A0A1A7R444</accession>
<keyword evidence="3" id="KW-1185">Reference proteome</keyword>
<evidence type="ECO:0000259" key="1">
    <source>
        <dbReference type="Pfam" id="PF08818"/>
    </source>
</evidence>
<gene>
    <name evidence="2" type="ORF">LX77_00605</name>
</gene>
<reference evidence="2 3" key="1">
    <citation type="submission" date="2018-06" db="EMBL/GenBank/DDBJ databases">
        <title>Genomic Encyclopedia of Archaeal and Bacterial Type Strains, Phase II (KMG-II): from individual species to whole genera.</title>
        <authorList>
            <person name="Goeker M."/>
        </authorList>
    </citation>
    <scope>NUCLEOTIDE SEQUENCE [LARGE SCALE GENOMIC DNA]</scope>
    <source>
        <strain evidence="2 3">DSM 12408</strain>
    </source>
</reference>
<dbReference type="STRING" id="49280.A9996_01180"/>